<keyword evidence="9 15" id="KW-0808">Transferase</keyword>
<evidence type="ECO:0000256" key="15">
    <source>
        <dbReference type="HAMAP-Rule" id="MF_00605"/>
    </source>
</evidence>
<evidence type="ECO:0000259" key="16">
    <source>
        <dbReference type="PROSITE" id="PS51186"/>
    </source>
</evidence>
<evidence type="ECO:0000256" key="4">
    <source>
        <dbReference type="ARBA" id="ARBA00011738"/>
    </source>
</evidence>
<feature type="binding site" evidence="15">
    <location>
        <position position="109"/>
    </location>
    <ligand>
        <name>S-adenosyl-L-methionine</name>
        <dbReference type="ChEBI" id="CHEBI:59789"/>
    </ligand>
</feature>
<dbReference type="Pfam" id="PF01746">
    <property type="entry name" value="tRNA_m1G_MT"/>
    <property type="match status" value="1"/>
</dbReference>
<feature type="binding site" evidence="15">
    <location>
        <begin position="133"/>
        <end position="138"/>
    </location>
    <ligand>
        <name>S-adenosyl-L-methionine</name>
        <dbReference type="ChEBI" id="CHEBI:59789"/>
    </ligand>
</feature>
<comment type="similarity">
    <text evidence="3 15">Belongs to the RNA methyltransferase TrmD family.</text>
</comment>
<dbReference type="SUPFAM" id="SSF75217">
    <property type="entry name" value="alpha/beta knot"/>
    <property type="match status" value="1"/>
</dbReference>
<dbReference type="InterPro" id="IPR000182">
    <property type="entry name" value="GNAT_dom"/>
</dbReference>
<evidence type="ECO:0000256" key="1">
    <source>
        <dbReference type="ARBA" id="ARBA00002634"/>
    </source>
</evidence>
<dbReference type="RefSeq" id="WP_343915559.1">
    <property type="nucleotide sequence ID" value="NZ_BAAAJT010000002.1"/>
</dbReference>
<reference evidence="18" key="1">
    <citation type="journal article" date="2019" name="Int. J. Syst. Evol. Microbiol.">
        <title>The Global Catalogue of Microorganisms (GCM) 10K type strain sequencing project: providing services to taxonomists for standard genome sequencing and annotation.</title>
        <authorList>
            <consortium name="The Broad Institute Genomics Platform"/>
            <consortium name="The Broad Institute Genome Sequencing Center for Infectious Disease"/>
            <person name="Wu L."/>
            <person name="Ma J."/>
        </authorList>
    </citation>
    <scope>NUCLEOTIDE SEQUENCE [LARGE SCALE GENOMIC DNA]</scope>
    <source>
        <strain evidence="18">CGMCC 1.12477</strain>
    </source>
</reference>
<accession>A0ABW4TIS3</accession>
<evidence type="ECO:0000256" key="8">
    <source>
        <dbReference type="ARBA" id="ARBA00022603"/>
    </source>
</evidence>
<dbReference type="GO" id="GO:0052906">
    <property type="term" value="F:tRNA (guanine(37)-N1)-methyltransferase activity"/>
    <property type="evidence" value="ECO:0007669"/>
    <property type="project" value="UniProtKB-EC"/>
</dbReference>
<gene>
    <name evidence="15 17" type="primary">trmD</name>
    <name evidence="17" type="ORF">ACFSDE_01965</name>
</gene>
<evidence type="ECO:0000313" key="17">
    <source>
        <dbReference type="EMBL" id="MFD1945541.1"/>
    </source>
</evidence>
<dbReference type="Gene3D" id="3.40.630.30">
    <property type="match status" value="1"/>
</dbReference>
<dbReference type="InterPro" id="IPR016181">
    <property type="entry name" value="Acyl_CoA_acyltransferase"/>
</dbReference>
<dbReference type="Proteomes" id="UP001597351">
    <property type="component" value="Unassembled WGS sequence"/>
</dbReference>
<proteinExistence type="inferred from homology"/>
<dbReference type="NCBIfam" id="TIGR00088">
    <property type="entry name" value="trmD"/>
    <property type="match status" value="1"/>
</dbReference>
<dbReference type="InterPro" id="IPR029026">
    <property type="entry name" value="tRNA_m1G_MTases_N"/>
</dbReference>
<dbReference type="PANTHER" id="PTHR46417">
    <property type="entry name" value="TRNA (GUANINE-N(1)-)-METHYLTRANSFERASE"/>
    <property type="match status" value="1"/>
</dbReference>
<comment type="function">
    <text evidence="1 15">Specifically methylates guanosine-37 in various tRNAs.</text>
</comment>
<evidence type="ECO:0000256" key="14">
    <source>
        <dbReference type="ARBA" id="ARBA00047783"/>
    </source>
</evidence>
<dbReference type="PROSITE" id="PS51186">
    <property type="entry name" value="GNAT"/>
    <property type="match status" value="1"/>
</dbReference>
<dbReference type="Gene3D" id="3.40.1280.10">
    <property type="match status" value="1"/>
</dbReference>
<dbReference type="EC" id="2.1.1.228" evidence="5 15"/>
<comment type="catalytic activity">
    <reaction evidence="14 15">
        <text>guanosine(37) in tRNA + S-adenosyl-L-methionine = N(1)-methylguanosine(37) in tRNA + S-adenosyl-L-homocysteine + H(+)</text>
        <dbReference type="Rhea" id="RHEA:36899"/>
        <dbReference type="Rhea" id="RHEA-COMP:10145"/>
        <dbReference type="Rhea" id="RHEA-COMP:10147"/>
        <dbReference type="ChEBI" id="CHEBI:15378"/>
        <dbReference type="ChEBI" id="CHEBI:57856"/>
        <dbReference type="ChEBI" id="CHEBI:59789"/>
        <dbReference type="ChEBI" id="CHEBI:73542"/>
        <dbReference type="ChEBI" id="CHEBI:74269"/>
        <dbReference type="EC" id="2.1.1.228"/>
    </reaction>
</comment>
<dbReference type="EMBL" id="JBHUGD010000001">
    <property type="protein sequence ID" value="MFD1945541.1"/>
    <property type="molecule type" value="Genomic_DNA"/>
</dbReference>
<evidence type="ECO:0000256" key="11">
    <source>
        <dbReference type="ARBA" id="ARBA00022694"/>
    </source>
</evidence>
<dbReference type="InterPro" id="IPR023148">
    <property type="entry name" value="tRNA_m1G_MeTrfase_C_sf"/>
</dbReference>
<evidence type="ECO:0000256" key="5">
    <source>
        <dbReference type="ARBA" id="ARBA00012807"/>
    </source>
</evidence>
<keyword evidence="18" id="KW-1185">Reference proteome</keyword>
<dbReference type="GO" id="GO:0032259">
    <property type="term" value="P:methylation"/>
    <property type="evidence" value="ECO:0007669"/>
    <property type="project" value="UniProtKB-KW"/>
</dbReference>
<protein>
    <recommendedName>
        <fullName evidence="6 15">tRNA (guanine-N(1)-)-methyltransferase</fullName>
        <ecNumber evidence="5 15">2.1.1.228</ecNumber>
    </recommendedName>
    <alternativeName>
        <fullName evidence="12 15">M1G-methyltransferase</fullName>
    </alternativeName>
    <alternativeName>
        <fullName evidence="13 15">tRNA [GM37] methyltransferase</fullName>
    </alternativeName>
</protein>
<dbReference type="Gene3D" id="1.10.1270.20">
    <property type="entry name" value="tRNA(m1g37)methyltransferase, domain 2"/>
    <property type="match status" value="1"/>
</dbReference>
<name>A0ABW4TIS3_9ACTN</name>
<comment type="caution">
    <text evidence="17">The sequence shown here is derived from an EMBL/GenBank/DDBJ whole genome shotgun (WGS) entry which is preliminary data.</text>
</comment>
<dbReference type="InterPro" id="IPR002649">
    <property type="entry name" value="tRNA_m1G_MeTrfase_TrmD"/>
</dbReference>
<evidence type="ECO:0000256" key="7">
    <source>
        <dbReference type="ARBA" id="ARBA00022490"/>
    </source>
</evidence>
<evidence type="ECO:0000313" key="18">
    <source>
        <dbReference type="Proteomes" id="UP001597351"/>
    </source>
</evidence>
<keyword evidence="10 15" id="KW-0949">S-adenosyl-L-methionine</keyword>
<dbReference type="InterPro" id="IPR029028">
    <property type="entry name" value="Alpha/beta_knot_MTases"/>
</dbReference>
<sequence>MRVDVVSIFPDYLAPLDLSLAGRARAAGLLEVRVHDLRDWTHDRHRTVDDTPAGGGAGMVMKPEPWGEALDEVLGERSTLVVPTPAGRPFDQATARELATREHLVFACGRYEGIDQRVVDHYASRVEVREVSIGDYVLNGGEVAALVVVEAVARLLPGFMGNAESLAEESHEDGLLEYPVYTKPASWRGHDVPPVLQSGDHGAIAAWRHDAALRRTAERRPDLAHPARLVGHGGVELVVAPGEPADAGELLTLEWACLPEGERPEADPASCLTVRAGGRLVAAAPAALDGADWRIGPLLVAPDVRGAGLEELLVAEGVARAPAGATAYAVGLEGLGPDRGKRLVRTLRKEGWRPEGRLLRRRR</sequence>
<comment type="subunit">
    <text evidence="4 15">Homodimer.</text>
</comment>
<evidence type="ECO:0000256" key="9">
    <source>
        <dbReference type="ARBA" id="ARBA00022679"/>
    </source>
</evidence>
<dbReference type="CDD" id="cd18080">
    <property type="entry name" value="TrmD-like"/>
    <property type="match status" value="1"/>
</dbReference>
<dbReference type="PANTHER" id="PTHR46417:SF1">
    <property type="entry name" value="TRNA (GUANINE-N(1)-)-METHYLTRANSFERASE"/>
    <property type="match status" value="1"/>
</dbReference>
<evidence type="ECO:0000256" key="3">
    <source>
        <dbReference type="ARBA" id="ARBA00007630"/>
    </source>
</evidence>
<keyword evidence="7 15" id="KW-0963">Cytoplasm</keyword>
<keyword evidence="8 15" id="KW-0489">Methyltransferase</keyword>
<dbReference type="NCBIfam" id="NF000648">
    <property type="entry name" value="PRK00026.1"/>
    <property type="match status" value="1"/>
</dbReference>
<evidence type="ECO:0000256" key="2">
    <source>
        <dbReference type="ARBA" id="ARBA00004496"/>
    </source>
</evidence>
<keyword evidence="11 15" id="KW-0819">tRNA processing</keyword>
<evidence type="ECO:0000256" key="13">
    <source>
        <dbReference type="ARBA" id="ARBA00033392"/>
    </source>
</evidence>
<evidence type="ECO:0000256" key="6">
    <source>
        <dbReference type="ARBA" id="ARBA00014679"/>
    </source>
</evidence>
<dbReference type="SUPFAM" id="SSF55729">
    <property type="entry name" value="Acyl-CoA N-acyltransferases (Nat)"/>
    <property type="match status" value="1"/>
</dbReference>
<comment type="subcellular location">
    <subcellularLocation>
        <location evidence="2 15">Cytoplasm</location>
    </subcellularLocation>
</comment>
<feature type="domain" description="N-acetyltransferase" evidence="16">
    <location>
        <begin position="237"/>
        <end position="363"/>
    </location>
</feature>
<evidence type="ECO:0000256" key="10">
    <source>
        <dbReference type="ARBA" id="ARBA00022691"/>
    </source>
</evidence>
<dbReference type="HAMAP" id="MF_00605">
    <property type="entry name" value="TrmD"/>
    <property type="match status" value="1"/>
</dbReference>
<dbReference type="InterPro" id="IPR016009">
    <property type="entry name" value="tRNA_MeTrfase_TRMD/TRM10"/>
</dbReference>
<organism evidence="17 18">
    <name type="scientific">Nocardioides aestuarii</name>
    <dbReference type="NCBI Taxonomy" id="252231"/>
    <lineage>
        <taxon>Bacteria</taxon>
        <taxon>Bacillati</taxon>
        <taxon>Actinomycetota</taxon>
        <taxon>Actinomycetes</taxon>
        <taxon>Propionibacteriales</taxon>
        <taxon>Nocardioidaceae</taxon>
        <taxon>Nocardioides</taxon>
    </lineage>
</organism>
<evidence type="ECO:0000256" key="12">
    <source>
        <dbReference type="ARBA" id="ARBA00029736"/>
    </source>
</evidence>